<dbReference type="HOGENOM" id="CLU_2825122_0_0_6"/>
<dbReference type="AlphaFoldDB" id="G9Y0W0"/>
<sequence length="66" mass="6922">MHFPSTSTTSLGWSGDVTPYSPGGAKSGAHPNPINSNITAHTAIAIQQNYALLTYIKSNCSTLTDL</sequence>
<comment type="caution">
    <text evidence="1">The sequence shown here is derived from an EMBL/GenBank/DDBJ whole genome shotgun (WGS) entry which is preliminary data.</text>
</comment>
<proteinExistence type="predicted"/>
<reference evidence="1 2" key="1">
    <citation type="submission" date="2011-08" db="EMBL/GenBank/DDBJ databases">
        <authorList>
            <person name="Weinstock G."/>
            <person name="Sodergren E."/>
            <person name="Clifton S."/>
            <person name="Fulton L."/>
            <person name="Fulton B."/>
            <person name="Courtney L."/>
            <person name="Fronick C."/>
            <person name="Harrison M."/>
            <person name="Strong C."/>
            <person name="Farmer C."/>
            <person name="Delahaunty K."/>
            <person name="Markovic C."/>
            <person name="Hall O."/>
            <person name="Minx P."/>
            <person name="Tomlinson C."/>
            <person name="Mitreva M."/>
            <person name="Hou S."/>
            <person name="Chen J."/>
            <person name="Wollam A."/>
            <person name="Pepin K.H."/>
            <person name="Johnson M."/>
            <person name="Bhonagiri V."/>
            <person name="Zhang X."/>
            <person name="Suruliraj S."/>
            <person name="Warren W."/>
            <person name="Chinwalla A."/>
            <person name="Mardis E.R."/>
            <person name="Wilson R.K."/>
        </authorList>
    </citation>
    <scope>NUCLEOTIDE SEQUENCE [LARGE SCALE GENOMIC DNA]</scope>
    <source>
        <strain evidence="1 2">ATCC 51873</strain>
    </source>
</reference>
<name>G9Y0W0_HAFAL</name>
<dbReference type="Proteomes" id="UP000005959">
    <property type="component" value="Unassembled WGS sequence"/>
</dbReference>
<gene>
    <name evidence="1" type="ORF">HMPREF0454_00168</name>
</gene>
<evidence type="ECO:0000313" key="1">
    <source>
        <dbReference type="EMBL" id="EHM48556.1"/>
    </source>
</evidence>
<protein>
    <submittedName>
        <fullName evidence="1">Uncharacterized protein</fullName>
    </submittedName>
</protein>
<evidence type="ECO:0000313" key="2">
    <source>
        <dbReference type="Proteomes" id="UP000005959"/>
    </source>
</evidence>
<organism evidence="1 2">
    <name type="scientific">Hafnia alvei ATCC 51873</name>
    <dbReference type="NCBI Taxonomy" id="1002364"/>
    <lineage>
        <taxon>Bacteria</taxon>
        <taxon>Pseudomonadati</taxon>
        <taxon>Pseudomonadota</taxon>
        <taxon>Gammaproteobacteria</taxon>
        <taxon>Enterobacterales</taxon>
        <taxon>Hafniaceae</taxon>
        <taxon>Hafnia</taxon>
    </lineage>
</organism>
<accession>G9Y0W0</accession>
<dbReference type="EMBL" id="AGCI01000004">
    <property type="protein sequence ID" value="EHM48556.1"/>
    <property type="molecule type" value="Genomic_DNA"/>
</dbReference>